<protein>
    <submittedName>
        <fullName evidence="3">Uncharacterized protein</fullName>
    </submittedName>
</protein>
<reference evidence="3 4" key="2">
    <citation type="submission" date="2019-01" db="EMBL/GenBank/DDBJ databases">
        <title>The decoding of complex shrimp genome reveals the adaptation for benthos swimmer, frequently molting mechanism and breeding impact on genome.</title>
        <authorList>
            <person name="Sun Y."/>
            <person name="Gao Y."/>
            <person name="Yu Y."/>
        </authorList>
    </citation>
    <scope>NUCLEOTIDE SEQUENCE [LARGE SCALE GENOMIC DNA]</scope>
    <source>
        <tissue evidence="3">Muscle</tissue>
    </source>
</reference>
<name>A0A423SRH4_PENVA</name>
<evidence type="ECO:0000256" key="2">
    <source>
        <dbReference type="SAM" id="Phobius"/>
    </source>
</evidence>
<keyword evidence="4" id="KW-1185">Reference proteome</keyword>
<gene>
    <name evidence="3" type="ORF">C7M84_015174</name>
</gene>
<feature type="transmembrane region" description="Helical" evidence="2">
    <location>
        <begin position="102"/>
        <end position="132"/>
    </location>
</feature>
<feature type="compositionally biased region" description="Pro residues" evidence="1">
    <location>
        <begin position="515"/>
        <end position="531"/>
    </location>
</feature>
<evidence type="ECO:0000256" key="1">
    <source>
        <dbReference type="SAM" id="MobiDB-lite"/>
    </source>
</evidence>
<dbReference type="Proteomes" id="UP000283509">
    <property type="component" value="Unassembled WGS sequence"/>
</dbReference>
<reference evidence="3 4" key="1">
    <citation type="submission" date="2018-04" db="EMBL/GenBank/DDBJ databases">
        <authorList>
            <person name="Zhang X."/>
            <person name="Yuan J."/>
            <person name="Li F."/>
            <person name="Xiang J."/>
        </authorList>
    </citation>
    <scope>NUCLEOTIDE SEQUENCE [LARGE SCALE GENOMIC DNA]</scope>
    <source>
        <tissue evidence="3">Muscle</tissue>
    </source>
</reference>
<feature type="region of interest" description="Disordered" evidence="1">
    <location>
        <begin position="490"/>
        <end position="546"/>
    </location>
</feature>
<feature type="transmembrane region" description="Helical" evidence="2">
    <location>
        <begin position="138"/>
        <end position="162"/>
    </location>
</feature>
<dbReference type="EMBL" id="QCYY01002888">
    <property type="protein sequence ID" value="ROT66773.1"/>
    <property type="molecule type" value="Genomic_DNA"/>
</dbReference>
<feature type="transmembrane region" description="Helical" evidence="2">
    <location>
        <begin position="174"/>
        <end position="196"/>
    </location>
</feature>
<keyword evidence="2" id="KW-0472">Membrane</keyword>
<proteinExistence type="predicted"/>
<dbReference type="AlphaFoldDB" id="A0A423SRH4"/>
<accession>A0A423SRH4</accession>
<sequence>MVVGSLSIDHHEIRILVLSRRSSPSGSLLNNRRETHRLHSTALRRSCRASNTSLSLLPHHPALSLSSFRPLIRRPRPVAVARFDLPPLCPYGSPFLWPFSRLLCFFLFFLPFSSFPFFVSPLSLCLLFSFFFSLLSPLLSLFFFLFSSFLVSFVLFCSLFFFNLSSSFFCSPLFSFLSPFVFFFFLFRSFFLSFFVSLSLSSFVSRSLFLLFSLLLSLSPLFLLLLWSLSLRCGLCRGHPPSLRVAPVLLLRVSSRPLPDRPRASPPPPPSPHPFSFPRRVRPLPASFPCRVPSRFSPAAASFSPCSPPSPFPPPPPPPTPTEHPTLAVFAPVVFSSVPPWHVPLPFPRCPACLPASSPSPPPASEWASRRISPNVTVDRVRPPVPTPACLPSPSPPVAALGVPVPPVACPFAPWPTPCLPCRPPHLPPPRGPACASPGSPPWACPVRPRGPARRACLPRSPLSRPPVAAWGPGPPHPWRARFAPVAPPRACLPHSPPRPARGRVRVPVPRGLPRSPPVPPPPLHSSPSPPARVRMASPGPPPVACPVLAPRAPRVHACLHSIHAPPCPPGRPGPPPVACPVRR</sequence>
<keyword evidence="2" id="KW-0812">Transmembrane</keyword>
<evidence type="ECO:0000313" key="4">
    <source>
        <dbReference type="Proteomes" id="UP000283509"/>
    </source>
</evidence>
<feature type="transmembrane region" description="Helical" evidence="2">
    <location>
        <begin position="208"/>
        <end position="229"/>
    </location>
</feature>
<feature type="compositionally biased region" description="Pro residues" evidence="1">
    <location>
        <begin position="566"/>
        <end position="584"/>
    </location>
</feature>
<keyword evidence="2" id="KW-1133">Transmembrane helix</keyword>
<organism evidence="3 4">
    <name type="scientific">Penaeus vannamei</name>
    <name type="common">Whiteleg shrimp</name>
    <name type="synonym">Litopenaeus vannamei</name>
    <dbReference type="NCBI Taxonomy" id="6689"/>
    <lineage>
        <taxon>Eukaryota</taxon>
        <taxon>Metazoa</taxon>
        <taxon>Ecdysozoa</taxon>
        <taxon>Arthropoda</taxon>
        <taxon>Crustacea</taxon>
        <taxon>Multicrustacea</taxon>
        <taxon>Malacostraca</taxon>
        <taxon>Eumalacostraca</taxon>
        <taxon>Eucarida</taxon>
        <taxon>Decapoda</taxon>
        <taxon>Dendrobranchiata</taxon>
        <taxon>Penaeoidea</taxon>
        <taxon>Penaeidae</taxon>
        <taxon>Penaeus</taxon>
    </lineage>
</organism>
<feature type="region of interest" description="Disordered" evidence="1">
    <location>
        <begin position="564"/>
        <end position="584"/>
    </location>
</feature>
<evidence type="ECO:0000313" key="3">
    <source>
        <dbReference type="EMBL" id="ROT66773.1"/>
    </source>
</evidence>
<comment type="caution">
    <text evidence="3">The sequence shown here is derived from an EMBL/GenBank/DDBJ whole genome shotgun (WGS) entry which is preliminary data.</text>
</comment>